<dbReference type="GO" id="GO:0005524">
    <property type="term" value="F:ATP binding"/>
    <property type="evidence" value="ECO:0007669"/>
    <property type="project" value="InterPro"/>
</dbReference>
<accession>A0A0F9GDA8</accession>
<reference evidence="2" key="1">
    <citation type="journal article" date="2015" name="Nature">
        <title>Complex archaea that bridge the gap between prokaryotes and eukaryotes.</title>
        <authorList>
            <person name="Spang A."/>
            <person name="Saw J.H."/>
            <person name="Jorgensen S.L."/>
            <person name="Zaremba-Niedzwiedzka K."/>
            <person name="Martijn J."/>
            <person name="Lind A.E."/>
            <person name="van Eijk R."/>
            <person name="Schleper C."/>
            <person name="Guy L."/>
            <person name="Ettema T.J."/>
        </authorList>
    </citation>
    <scope>NUCLEOTIDE SEQUENCE</scope>
</reference>
<evidence type="ECO:0000259" key="1">
    <source>
        <dbReference type="Pfam" id="PF01068"/>
    </source>
</evidence>
<dbReference type="GO" id="GO:0003910">
    <property type="term" value="F:DNA ligase (ATP) activity"/>
    <property type="evidence" value="ECO:0007669"/>
    <property type="project" value="InterPro"/>
</dbReference>
<dbReference type="EMBL" id="LAZR01018336">
    <property type="protein sequence ID" value="KKL96794.1"/>
    <property type="molecule type" value="Genomic_DNA"/>
</dbReference>
<evidence type="ECO:0000313" key="2">
    <source>
        <dbReference type="EMBL" id="KKL96794.1"/>
    </source>
</evidence>
<comment type="caution">
    <text evidence="2">The sequence shown here is derived from an EMBL/GenBank/DDBJ whole genome shotgun (WGS) entry which is preliminary data.</text>
</comment>
<dbReference type="GO" id="GO:0006281">
    <property type="term" value="P:DNA repair"/>
    <property type="evidence" value="ECO:0007669"/>
    <property type="project" value="InterPro"/>
</dbReference>
<dbReference type="AlphaFoldDB" id="A0A0F9GDA8"/>
<dbReference type="SUPFAM" id="SSF56091">
    <property type="entry name" value="DNA ligase/mRNA capping enzyme, catalytic domain"/>
    <property type="match status" value="1"/>
</dbReference>
<feature type="non-terminal residue" evidence="2">
    <location>
        <position position="451"/>
    </location>
</feature>
<feature type="domain" description="ATP-dependent DNA ligase family profile" evidence="1">
    <location>
        <begin position="127"/>
        <end position="300"/>
    </location>
</feature>
<organism evidence="2">
    <name type="scientific">marine sediment metagenome</name>
    <dbReference type="NCBI Taxonomy" id="412755"/>
    <lineage>
        <taxon>unclassified sequences</taxon>
        <taxon>metagenomes</taxon>
        <taxon>ecological metagenomes</taxon>
    </lineage>
</organism>
<gene>
    <name evidence="2" type="ORF">LCGC14_1840880</name>
</gene>
<protein>
    <recommendedName>
        <fullName evidence="1">ATP-dependent DNA ligase family profile domain-containing protein</fullName>
    </recommendedName>
</protein>
<sequence length="451" mass="51869">MDKIVLYGKTRTGKTKVWSAWVVAKGESGFPEINYEWGMINGKKQHTIDAIKKGVNEGKANETTPLQQACLEIERKAKKKSEEGYVKALDTVDSQEQTIDFSKPFPKELCFYKPRSNIDDKKLENLEKDKRAMYSIKEDGQMYIVRKSKAFGVEIYSRRMELETDKFPHLIKSFEKLADGTILLGEMTLPGYDNHLKAFRDVSSICRSDTKKALNRQLEFGETVYKVFDLAFYNHKCWLTGANYKRRYIQVEFLTLMCKSKYINPVKMLYMTHAEAMQYVEDNGIEGLVIWDADGIMEDGEGFTMTGKSYRPNVLWKSKPKYEDDFIVKFNPNKGIGEYGKGKNNSKVKSVHIYQLDNNENEIYLGKCGGGLSDKQRDFYTTATYPRVWCIEYDSIQPKTGSLRFPVFVIRPSTILSIISPKVKVIFCPRVRFPVKLPSPITFKVFCGVVV</sequence>
<dbReference type="InterPro" id="IPR012310">
    <property type="entry name" value="DNA_ligase_ATP-dep_cent"/>
</dbReference>
<proteinExistence type="predicted"/>
<dbReference type="Pfam" id="PF01068">
    <property type="entry name" value="DNA_ligase_A_M"/>
    <property type="match status" value="1"/>
</dbReference>
<dbReference type="GO" id="GO:0006310">
    <property type="term" value="P:DNA recombination"/>
    <property type="evidence" value="ECO:0007669"/>
    <property type="project" value="InterPro"/>
</dbReference>
<dbReference type="Gene3D" id="3.30.470.30">
    <property type="entry name" value="DNA ligase/mRNA capping enzyme"/>
    <property type="match status" value="1"/>
</dbReference>
<name>A0A0F9GDA8_9ZZZZ</name>